<name>A0A2B4R686_STYPI</name>
<evidence type="ECO:0000313" key="1">
    <source>
        <dbReference type="EMBL" id="PFX11742.1"/>
    </source>
</evidence>
<keyword evidence="2" id="KW-1185">Reference proteome</keyword>
<comment type="caution">
    <text evidence="1">The sequence shown here is derived from an EMBL/GenBank/DDBJ whole genome shotgun (WGS) entry which is preliminary data.</text>
</comment>
<accession>A0A2B4R686</accession>
<evidence type="ECO:0000313" key="2">
    <source>
        <dbReference type="Proteomes" id="UP000225706"/>
    </source>
</evidence>
<dbReference type="EMBL" id="LSMT01001945">
    <property type="protein sequence ID" value="PFX11742.1"/>
    <property type="molecule type" value="Genomic_DNA"/>
</dbReference>
<protein>
    <submittedName>
        <fullName evidence="1">Uncharacterized protein</fullName>
    </submittedName>
</protein>
<gene>
    <name evidence="1" type="ORF">AWC38_SpisGene24423</name>
</gene>
<proteinExistence type="predicted"/>
<dbReference type="Proteomes" id="UP000225706">
    <property type="component" value="Unassembled WGS sequence"/>
</dbReference>
<dbReference type="AlphaFoldDB" id="A0A2B4R686"/>
<reference evidence="2" key="1">
    <citation type="journal article" date="2017" name="bioRxiv">
        <title>Comparative analysis of the genomes of Stylophora pistillata and Acropora digitifera provides evidence for extensive differences between species of corals.</title>
        <authorList>
            <person name="Voolstra C.R."/>
            <person name="Li Y."/>
            <person name="Liew Y.J."/>
            <person name="Baumgarten S."/>
            <person name="Zoccola D."/>
            <person name="Flot J.-F."/>
            <person name="Tambutte S."/>
            <person name="Allemand D."/>
            <person name="Aranda M."/>
        </authorList>
    </citation>
    <scope>NUCLEOTIDE SEQUENCE [LARGE SCALE GENOMIC DNA]</scope>
</reference>
<sequence length="256" mass="27066">MKYPSLSPRSAATEDETLVFPTKTALEEGTIDVADTSCDEDESVVLDPTTEALPFSADGNDEGKALVETFEVVAATVGDRLIDVEDTACNCEKFPLLDIITEPEASAAVSIAVTETVADRLIDVEDTACNCEKFPLLDIITEPEASAAVLIDVTETVADGLTAVDNPISDSLEFTLVDVTTEPEVLAGLCLADTVETVADVSCDWVAFMLAELAECDPVVTVAVELAGVICVVTALTLSPLILKEEDCELVPFELS</sequence>
<organism evidence="1 2">
    <name type="scientific">Stylophora pistillata</name>
    <name type="common">Smooth cauliflower coral</name>
    <dbReference type="NCBI Taxonomy" id="50429"/>
    <lineage>
        <taxon>Eukaryota</taxon>
        <taxon>Metazoa</taxon>
        <taxon>Cnidaria</taxon>
        <taxon>Anthozoa</taxon>
        <taxon>Hexacorallia</taxon>
        <taxon>Scleractinia</taxon>
        <taxon>Astrocoeniina</taxon>
        <taxon>Pocilloporidae</taxon>
        <taxon>Stylophora</taxon>
    </lineage>
</organism>